<reference evidence="3" key="2">
    <citation type="journal article" date="2021" name="PeerJ">
        <title>Extensive microbial diversity within the chicken gut microbiome revealed by metagenomics and culture.</title>
        <authorList>
            <person name="Gilroy R."/>
            <person name="Ravi A."/>
            <person name="Getino M."/>
            <person name="Pursley I."/>
            <person name="Horton D.L."/>
            <person name="Alikhan N.F."/>
            <person name="Baker D."/>
            <person name="Gharbi K."/>
            <person name="Hall N."/>
            <person name="Watson M."/>
            <person name="Adriaenssens E.M."/>
            <person name="Foster-Nyarko E."/>
            <person name="Jarju S."/>
            <person name="Secka A."/>
            <person name="Antonio M."/>
            <person name="Oren A."/>
            <person name="Chaudhuri R.R."/>
            <person name="La Ragione R."/>
            <person name="Hildebrand F."/>
            <person name="Pallen M.J."/>
        </authorList>
    </citation>
    <scope>NUCLEOTIDE SEQUENCE</scope>
    <source>
        <strain evidence="3">ChiHecec3B27-6122</strain>
    </source>
</reference>
<evidence type="ECO:0000256" key="1">
    <source>
        <dbReference type="ARBA" id="ARBA00022737"/>
    </source>
</evidence>
<feature type="domain" description="SLH" evidence="2">
    <location>
        <begin position="77"/>
        <end position="140"/>
    </location>
</feature>
<organism evidence="3 4">
    <name type="scientific">Candidatus Scatomorpha pullistercoris</name>
    <dbReference type="NCBI Taxonomy" id="2840929"/>
    <lineage>
        <taxon>Bacteria</taxon>
        <taxon>Bacillati</taxon>
        <taxon>Bacillota</taxon>
        <taxon>Clostridia</taxon>
        <taxon>Eubacteriales</taxon>
        <taxon>Candidatus Scatomorpha</taxon>
    </lineage>
</organism>
<protein>
    <submittedName>
        <fullName evidence="3">S-layer homology domain-containing protein</fullName>
    </submittedName>
</protein>
<gene>
    <name evidence="3" type="ORF">IAD42_07600</name>
</gene>
<feature type="domain" description="SLH" evidence="2">
    <location>
        <begin position="184"/>
        <end position="240"/>
    </location>
</feature>
<evidence type="ECO:0000313" key="3">
    <source>
        <dbReference type="EMBL" id="HIS97820.1"/>
    </source>
</evidence>
<name>A0A9D1G5E3_9FIRM</name>
<feature type="non-terminal residue" evidence="3">
    <location>
        <position position="1"/>
    </location>
</feature>
<dbReference type="AlphaFoldDB" id="A0A9D1G5E3"/>
<dbReference type="EMBL" id="DVJS01000189">
    <property type="protein sequence ID" value="HIS97820.1"/>
    <property type="molecule type" value="Genomic_DNA"/>
</dbReference>
<dbReference type="Pfam" id="PF00395">
    <property type="entry name" value="SLH"/>
    <property type="match status" value="2"/>
</dbReference>
<evidence type="ECO:0000259" key="2">
    <source>
        <dbReference type="PROSITE" id="PS51272"/>
    </source>
</evidence>
<accession>A0A9D1G5E3</accession>
<keyword evidence="1" id="KW-0677">Repeat</keyword>
<comment type="caution">
    <text evidence="3">The sequence shown here is derived from an EMBL/GenBank/DDBJ whole genome shotgun (WGS) entry which is preliminary data.</text>
</comment>
<reference evidence="3" key="1">
    <citation type="submission" date="2020-10" db="EMBL/GenBank/DDBJ databases">
        <authorList>
            <person name="Gilroy R."/>
        </authorList>
    </citation>
    <scope>NUCLEOTIDE SEQUENCE</scope>
    <source>
        <strain evidence="3">ChiHecec3B27-6122</strain>
    </source>
</reference>
<evidence type="ECO:0000313" key="4">
    <source>
        <dbReference type="Proteomes" id="UP000886876"/>
    </source>
</evidence>
<dbReference type="PROSITE" id="PS51272">
    <property type="entry name" value="SLH"/>
    <property type="match status" value="2"/>
</dbReference>
<sequence>QAINIPDPNGITVTQPENGTIRVNPSNGSTGTLITVTATPDEGYELAYITVDGEKITGNTFRMPDKAVTVSAVFVPVTFPFTDVKSGDWFYDYVAYVYANGLMDGTSATTFEPNANMTRAMVWTIIARAEGVDTDGGATWYAKAQAWVVAKGISDGENPSAAITRQELVTMLWRLSGEPVVNYTLTSPDAYAISGWAYEAMRWAVSEGIIEGDDLGNLNPTANSTRAHAAAFMQRFCTAL</sequence>
<dbReference type="Pfam" id="PF18998">
    <property type="entry name" value="Flg_new_2"/>
    <property type="match status" value="1"/>
</dbReference>
<proteinExistence type="predicted"/>
<dbReference type="InterPro" id="IPR001119">
    <property type="entry name" value="SLH_dom"/>
</dbReference>
<dbReference type="InterPro" id="IPR044060">
    <property type="entry name" value="Bacterial_rp_domain"/>
</dbReference>
<dbReference type="Proteomes" id="UP000886876">
    <property type="component" value="Unassembled WGS sequence"/>
</dbReference>